<feature type="compositionally biased region" description="Low complexity" evidence="1">
    <location>
        <begin position="105"/>
        <end position="120"/>
    </location>
</feature>
<name>K0SSH1_THAOC</name>
<keyword evidence="3" id="KW-1185">Reference proteome</keyword>
<evidence type="ECO:0000313" key="2">
    <source>
        <dbReference type="EMBL" id="EJK67949.1"/>
    </source>
</evidence>
<feature type="compositionally biased region" description="Acidic residues" evidence="1">
    <location>
        <begin position="45"/>
        <end position="58"/>
    </location>
</feature>
<dbReference type="Proteomes" id="UP000266841">
    <property type="component" value="Unassembled WGS sequence"/>
</dbReference>
<organism evidence="2 3">
    <name type="scientific">Thalassiosira oceanica</name>
    <name type="common">Marine diatom</name>
    <dbReference type="NCBI Taxonomy" id="159749"/>
    <lineage>
        <taxon>Eukaryota</taxon>
        <taxon>Sar</taxon>
        <taxon>Stramenopiles</taxon>
        <taxon>Ochrophyta</taxon>
        <taxon>Bacillariophyta</taxon>
        <taxon>Coscinodiscophyceae</taxon>
        <taxon>Thalassiosirophycidae</taxon>
        <taxon>Thalassiosirales</taxon>
        <taxon>Thalassiosiraceae</taxon>
        <taxon>Thalassiosira</taxon>
    </lineage>
</organism>
<dbReference type="AlphaFoldDB" id="K0SSH1"/>
<reference evidence="2 3" key="1">
    <citation type="journal article" date="2012" name="Genome Biol.">
        <title>Genome and low-iron response of an oceanic diatom adapted to chronic iron limitation.</title>
        <authorList>
            <person name="Lommer M."/>
            <person name="Specht M."/>
            <person name="Roy A.S."/>
            <person name="Kraemer L."/>
            <person name="Andreson R."/>
            <person name="Gutowska M.A."/>
            <person name="Wolf J."/>
            <person name="Bergner S.V."/>
            <person name="Schilhabel M.B."/>
            <person name="Klostermeier U.C."/>
            <person name="Beiko R.G."/>
            <person name="Rosenstiel P."/>
            <person name="Hippler M."/>
            <person name="Laroche J."/>
        </authorList>
    </citation>
    <scope>NUCLEOTIDE SEQUENCE [LARGE SCALE GENOMIC DNA]</scope>
    <source>
        <strain evidence="2 3">CCMP1005</strain>
    </source>
</reference>
<feature type="region of interest" description="Disordered" evidence="1">
    <location>
        <begin position="1"/>
        <end position="175"/>
    </location>
</feature>
<proteinExistence type="predicted"/>
<gene>
    <name evidence="2" type="ORF">THAOC_10935</name>
</gene>
<feature type="compositionally biased region" description="Basic and acidic residues" evidence="1">
    <location>
        <begin position="8"/>
        <end position="17"/>
    </location>
</feature>
<accession>K0SSH1</accession>
<feature type="non-terminal residue" evidence="2">
    <location>
        <position position="175"/>
    </location>
</feature>
<evidence type="ECO:0000313" key="3">
    <source>
        <dbReference type="Proteomes" id="UP000266841"/>
    </source>
</evidence>
<comment type="caution">
    <text evidence="2">The sequence shown here is derived from an EMBL/GenBank/DDBJ whole genome shotgun (WGS) entry which is preliminary data.</text>
</comment>
<sequence>MEVVSVDPRYRGPDRRARGQCQRRRGHAGEGGGAGGHEMDLIEGAIEEAVEEAIEEAEQANQAAGEPGTAVPGDGDMPKTGQDAAEDGGAADEPGMAVPGDGDIPVEAQAEAPAPAAPAEEIGDGSEPAPEEAAGETKSLADQVAGAVEGYASPTATIEEVGGDEEETVSESPGA</sequence>
<dbReference type="EMBL" id="AGNL01012333">
    <property type="protein sequence ID" value="EJK67949.1"/>
    <property type="molecule type" value="Genomic_DNA"/>
</dbReference>
<evidence type="ECO:0000256" key="1">
    <source>
        <dbReference type="SAM" id="MobiDB-lite"/>
    </source>
</evidence>
<protein>
    <submittedName>
        <fullName evidence="2">Uncharacterized protein</fullName>
    </submittedName>
</protein>
<feature type="compositionally biased region" description="Acidic residues" evidence="1">
    <location>
        <begin position="121"/>
        <end position="134"/>
    </location>
</feature>